<accession>A0A6M3IQN4</accession>
<gene>
    <name evidence="1" type="ORF">MM415B01302_0010</name>
</gene>
<sequence>MGKQIEDGKMQSKYIVMSDNFIKQVFGVKVEGALTHRILEMQAELAFREGMKEVYRFLLRTQLEPHNSLWEIQVGLWGI</sequence>
<dbReference type="AlphaFoldDB" id="A0A6M3IQN4"/>
<proteinExistence type="predicted"/>
<organism evidence="1">
    <name type="scientific">viral metagenome</name>
    <dbReference type="NCBI Taxonomy" id="1070528"/>
    <lineage>
        <taxon>unclassified sequences</taxon>
        <taxon>metagenomes</taxon>
        <taxon>organismal metagenomes</taxon>
    </lineage>
</organism>
<dbReference type="EMBL" id="MT141368">
    <property type="protein sequence ID" value="QJA59407.1"/>
    <property type="molecule type" value="Genomic_DNA"/>
</dbReference>
<evidence type="ECO:0000313" key="1">
    <source>
        <dbReference type="EMBL" id="QJA59407.1"/>
    </source>
</evidence>
<protein>
    <submittedName>
        <fullName evidence="1">Uncharacterized protein</fullName>
    </submittedName>
</protein>
<reference evidence="1" key="1">
    <citation type="submission" date="2020-03" db="EMBL/GenBank/DDBJ databases">
        <title>The deep terrestrial virosphere.</title>
        <authorList>
            <person name="Holmfeldt K."/>
            <person name="Nilsson E."/>
            <person name="Simone D."/>
            <person name="Lopez-Fernandez M."/>
            <person name="Wu X."/>
            <person name="de Brujin I."/>
            <person name="Lundin D."/>
            <person name="Andersson A."/>
            <person name="Bertilsson S."/>
            <person name="Dopson M."/>
        </authorList>
    </citation>
    <scope>NUCLEOTIDE SEQUENCE</scope>
    <source>
        <strain evidence="1">MM415B01302</strain>
    </source>
</reference>
<name>A0A6M3IQN4_9ZZZZ</name>